<dbReference type="InterPro" id="IPR051706">
    <property type="entry name" value="Glycosyltransferase_domain"/>
</dbReference>
<comment type="caution">
    <text evidence="4">The sequence shown here is derived from an EMBL/GenBank/DDBJ whole genome shotgun (WGS) entry which is preliminary data.</text>
</comment>
<keyword evidence="2" id="KW-0808">Transferase</keyword>
<dbReference type="GeneID" id="19156364"/>
<dbReference type="Pfam" id="PF04488">
    <property type="entry name" value="Gly_transf_sug"/>
    <property type="match status" value="1"/>
</dbReference>
<dbReference type="eggNOG" id="ENOG502S433">
    <property type="taxonomic scope" value="Eukaryota"/>
</dbReference>
<dbReference type="OrthoDB" id="409543at2759"/>
<dbReference type="EMBL" id="AMWN01000001">
    <property type="protein sequence ID" value="EXJ96336.1"/>
    <property type="molecule type" value="Genomic_DNA"/>
</dbReference>
<organism evidence="4 5">
    <name type="scientific">Capronia coronata CBS 617.96</name>
    <dbReference type="NCBI Taxonomy" id="1182541"/>
    <lineage>
        <taxon>Eukaryota</taxon>
        <taxon>Fungi</taxon>
        <taxon>Dikarya</taxon>
        <taxon>Ascomycota</taxon>
        <taxon>Pezizomycotina</taxon>
        <taxon>Eurotiomycetes</taxon>
        <taxon>Chaetothyriomycetidae</taxon>
        <taxon>Chaetothyriales</taxon>
        <taxon>Herpotrichiellaceae</taxon>
        <taxon>Capronia</taxon>
    </lineage>
</organism>
<evidence type="ECO:0000256" key="1">
    <source>
        <dbReference type="ARBA" id="ARBA00009003"/>
    </source>
</evidence>
<dbReference type="GO" id="GO:0051999">
    <property type="term" value="P:mannosyl-inositol phosphorylceramide biosynthetic process"/>
    <property type="evidence" value="ECO:0007669"/>
    <property type="project" value="TreeGrafter"/>
</dbReference>
<dbReference type="AlphaFoldDB" id="W9Z442"/>
<dbReference type="STRING" id="1182541.W9Z442"/>
<dbReference type="GO" id="GO:0000030">
    <property type="term" value="F:mannosyltransferase activity"/>
    <property type="evidence" value="ECO:0007669"/>
    <property type="project" value="TreeGrafter"/>
</dbReference>
<dbReference type="RefSeq" id="XP_007720565.1">
    <property type="nucleotide sequence ID" value="XM_007722375.1"/>
</dbReference>
<dbReference type="Proteomes" id="UP000019484">
    <property type="component" value="Unassembled WGS sequence"/>
</dbReference>
<protein>
    <submittedName>
        <fullName evidence="4">Uncharacterized protein</fullName>
    </submittedName>
</protein>
<dbReference type="Gene3D" id="3.90.550.20">
    <property type="match status" value="1"/>
</dbReference>
<feature type="transmembrane region" description="Helical" evidence="3">
    <location>
        <begin position="23"/>
        <end position="41"/>
    </location>
</feature>
<evidence type="ECO:0000313" key="5">
    <source>
        <dbReference type="Proteomes" id="UP000019484"/>
    </source>
</evidence>
<proteinExistence type="inferred from homology"/>
<evidence type="ECO:0000313" key="4">
    <source>
        <dbReference type="EMBL" id="EXJ96336.1"/>
    </source>
</evidence>
<dbReference type="GO" id="GO:0016020">
    <property type="term" value="C:membrane"/>
    <property type="evidence" value="ECO:0007669"/>
    <property type="project" value="GOC"/>
</dbReference>
<dbReference type="HOGENOM" id="CLU_051866_1_1_1"/>
<name>W9Z442_9EURO</name>
<keyword evidence="3" id="KW-1133">Transmembrane helix</keyword>
<keyword evidence="3" id="KW-0472">Membrane</keyword>
<keyword evidence="5" id="KW-1185">Reference proteome</keyword>
<dbReference type="SUPFAM" id="SSF53448">
    <property type="entry name" value="Nucleotide-diphospho-sugar transferases"/>
    <property type="match status" value="1"/>
</dbReference>
<dbReference type="PANTHER" id="PTHR32385">
    <property type="entry name" value="MANNOSYL PHOSPHORYLINOSITOL CERAMIDE SYNTHASE"/>
    <property type="match status" value="1"/>
</dbReference>
<keyword evidence="3" id="KW-0812">Transmembrane</keyword>
<sequence>MESPSSPRNINPLHQLYGSRRTLRWIIFLAVAALVTLYITGQSYNTVTPTSTSRPFKSSTKAKYISPAQLMERPISKDLQTIPRLFHQSWTSTDLPDKFEEWSDSCRKAHGNWEWVLWTDEDNENLVQRHFPYLLQTYQSLPGAILKADLARNLYMYMFGGVYADLDVECLRPTDELFKEFNVTTVSHAKPRPVSTHDMQKSGRKAFFGRMGTDTSFENSIPNAWMASTPGHPFFLLVVESVVRGLLDGSSAGKSPEAVTGPVKLFDMINEYSAPESIYAGENLDKHVAKNPTAKQFTPRRGLGHSIEVLPFRYIFPYSWHRDGEAFREVCWATQKTFDAERCKLLLATDHWPSYAITYWSHTWAGEGHDESNVQQLENE</sequence>
<evidence type="ECO:0000256" key="2">
    <source>
        <dbReference type="ARBA" id="ARBA00022679"/>
    </source>
</evidence>
<gene>
    <name evidence="4" type="ORF">A1O1_01462</name>
</gene>
<dbReference type="PANTHER" id="PTHR32385:SF23">
    <property type="entry name" value="NUCLEOTIDE-DIPHOSPHO-SUGAR TRANSFERASE"/>
    <property type="match status" value="1"/>
</dbReference>
<dbReference type="InterPro" id="IPR007577">
    <property type="entry name" value="GlycoTrfase_DXD_sugar-bd_CS"/>
</dbReference>
<dbReference type="InterPro" id="IPR029044">
    <property type="entry name" value="Nucleotide-diphossugar_trans"/>
</dbReference>
<reference evidence="4 5" key="1">
    <citation type="submission" date="2013-03" db="EMBL/GenBank/DDBJ databases">
        <title>The Genome Sequence of Capronia coronata CBS 617.96.</title>
        <authorList>
            <consortium name="The Broad Institute Genomics Platform"/>
            <person name="Cuomo C."/>
            <person name="de Hoog S."/>
            <person name="Gorbushina A."/>
            <person name="Walker B."/>
            <person name="Young S.K."/>
            <person name="Zeng Q."/>
            <person name="Gargeya S."/>
            <person name="Fitzgerald M."/>
            <person name="Haas B."/>
            <person name="Abouelleil A."/>
            <person name="Allen A.W."/>
            <person name="Alvarado L."/>
            <person name="Arachchi H.M."/>
            <person name="Berlin A.M."/>
            <person name="Chapman S.B."/>
            <person name="Gainer-Dewar J."/>
            <person name="Goldberg J."/>
            <person name="Griggs A."/>
            <person name="Gujja S."/>
            <person name="Hansen M."/>
            <person name="Howarth C."/>
            <person name="Imamovic A."/>
            <person name="Ireland A."/>
            <person name="Larimer J."/>
            <person name="McCowan C."/>
            <person name="Murphy C."/>
            <person name="Pearson M."/>
            <person name="Poon T.W."/>
            <person name="Priest M."/>
            <person name="Roberts A."/>
            <person name="Saif S."/>
            <person name="Shea T."/>
            <person name="Sisk P."/>
            <person name="Sykes S."/>
            <person name="Wortman J."/>
            <person name="Nusbaum C."/>
            <person name="Birren B."/>
        </authorList>
    </citation>
    <scope>NUCLEOTIDE SEQUENCE [LARGE SCALE GENOMIC DNA]</scope>
    <source>
        <strain evidence="4 5">CBS 617.96</strain>
    </source>
</reference>
<comment type="similarity">
    <text evidence="1">Belongs to the glycosyltransferase 32 family.</text>
</comment>
<evidence type="ECO:0000256" key="3">
    <source>
        <dbReference type="SAM" id="Phobius"/>
    </source>
</evidence>
<accession>W9Z442</accession>